<feature type="region of interest" description="Disordered" evidence="1">
    <location>
        <begin position="1"/>
        <end position="76"/>
    </location>
</feature>
<evidence type="ECO:0000313" key="3">
    <source>
        <dbReference type="Proteomes" id="UP000244005"/>
    </source>
</evidence>
<proteinExistence type="predicted"/>
<dbReference type="AlphaFoldDB" id="A0A2R6WXY5"/>
<gene>
    <name evidence="2" type="ORF">MARPO_0049s0022</name>
</gene>
<protein>
    <submittedName>
        <fullName evidence="2">Uncharacterized protein</fullName>
    </submittedName>
</protein>
<reference evidence="3" key="1">
    <citation type="journal article" date="2017" name="Cell">
        <title>Insights into land plant evolution garnered from the Marchantia polymorpha genome.</title>
        <authorList>
            <person name="Bowman J.L."/>
            <person name="Kohchi T."/>
            <person name="Yamato K.T."/>
            <person name="Jenkins J."/>
            <person name="Shu S."/>
            <person name="Ishizaki K."/>
            <person name="Yamaoka S."/>
            <person name="Nishihama R."/>
            <person name="Nakamura Y."/>
            <person name="Berger F."/>
            <person name="Adam C."/>
            <person name="Aki S.S."/>
            <person name="Althoff F."/>
            <person name="Araki T."/>
            <person name="Arteaga-Vazquez M.A."/>
            <person name="Balasubrmanian S."/>
            <person name="Barry K."/>
            <person name="Bauer D."/>
            <person name="Boehm C.R."/>
            <person name="Briginshaw L."/>
            <person name="Caballero-Perez J."/>
            <person name="Catarino B."/>
            <person name="Chen F."/>
            <person name="Chiyoda S."/>
            <person name="Chovatia M."/>
            <person name="Davies K.M."/>
            <person name="Delmans M."/>
            <person name="Demura T."/>
            <person name="Dierschke T."/>
            <person name="Dolan L."/>
            <person name="Dorantes-Acosta A.E."/>
            <person name="Eklund D.M."/>
            <person name="Florent S.N."/>
            <person name="Flores-Sandoval E."/>
            <person name="Fujiyama A."/>
            <person name="Fukuzawa H."/>
            <person name="Galik B."/>
            <person name="Grimanelli D."/>
            <person name="Grimwood J."/>
            <person name="Grossniklaus U."/>
            <person name="Hamada T."/>
            <person name="Haseloff J."/>
            <person name="Hetherington A.J."/>
            <person name="Higo A."/>
            <person name="Hirakawa Y."/>
            <person name="Hundley H.N."/>
            <person name="Ikeda Y."/>
            <person name="Inoue K."/>
            <person name="Inoue S.I."/>
            <person name="Ishida S."/>
            <person name="Jia Q."/>
            <person name="Kakita M."/>
            <person name="Kanazawa T."/>
            <person name="Kawai Y."/>
            <person name="Kawashima T."/>
            <person name="Kennedy M."/>
            <person name="Kinose K."/>
            <person name="Kinoshita T."/>
            <person name="Kohara Y."/>
            <person name="Koide E."/>
            <person name="Komatsu K."/>
            <person name="Kopischke S."/>
            <person name="Kubo M."/>
            <person name="Kyozuka J."/>
            <person name="Lagercrantz U."/>
            <person name="Lin S.S."/>
            <person name="Lindquist E."/>
            <person name="Lipzen A.M."/>
            <person name="Lu C.W."/>
            <person name="De Luna E."/>
            <person name="Martienssen R.A."/>
            <person name="Minamino N."/>
            <person name="Mizutani M."/>
            <person name="Mizutani M."/>
            <person name="Mochizuki N."/>
            <person name="Monte I."/>
            <person name="Mosher R."/>
            <person name="Nagasaki H."/>
            <person name="Nakagami H."/>
            <person name="Naramoto S."/>
            <person name="Nishitani K."/>
            <person name="Ohtani M."/>
            <person name="Okamoto T."/>
            <person name="Okumura M."/>
            <person name="Phillips J."/>
            <person name="Pollak B."/>
            <person name="Reinders A."/>
            <person name="Rovekamp M."/>
            <person name="Sano R."/>
            <person name="Sawa S."/>
            <person name="Schmid M.W."/>
            <person name="Shirakawa M."/>
            <person name="Solano R."/>
            <person name="Spunde A."/>
            <person name="Suetsugu N."/>
            <person name="Sugano S."/>
            <person name="Sugiyama A."/>
            <person name="Sun R."/>
            <person name="Suzuki Y."/>
            <person name="Takenaka M."/>
            <person name="Takezawa D."/>
            <person name="Tomogane H."/>
            <person name="Tsuzuki M."/>
            <person name="Ueda T."/>
            <person name="Umeda M."/>
            <person name="Ward J.M."/>
            <person name="Watanabe Y."/>
            <person name="Yazaki K."/>
            <person name="Yokoyama R."/>
            <person name="Yoshitake Y."/>
            <person name="Yotsui I."/>
            <person name="Zachgo S."/>
            <person name="Schmutz J."/>
        </authorList>
    </citation>
    <scope>NUCLEOTIDE SEQUENCE [LARGE SCALE GENOMIC DNA]</scope>
    <source>
        <strain evidence="3">Tak-1</strain>
    </source>
</reference>
<evidence type="ECO:0000313" key="2">
    <source>
        <dbReference type="EMBL" id="PTQ38722.1"/>
    </source>
</evidence>
<dbReference type="EMBL" id="KZ772721">
    <property type="protein sequence ID" value="PTQ38722.1"/>
    <property type="molecule type" value="Genomic_DNA"/>
</dbReference>
<organism evidence="2 3">
    <name type="scientific">Marchantia polymorpha</name>
    <name type="common">Common liverwort</name>
    <name type="synonym">Marchantia aquatica</name>
    <dbReference type="NCBI Taxonomy" id="3197"/>
    <lineage>
        <taxon>Eukaryota</taxon>
        <taxon>Viridiplantae</taxon>
        <taxon>Streptophyta</taxon>
        <taxon>Embryophyta</taxon>
        <taxon>Marchantiophyta</taxon>
        <taxon>Marchantiopsida</taxon>
        <taxon>Marchantiidae</taxon>
        <taxon>Marchantiales</taxon>
        <taxon>Marchantiaceae</taxon>
        <taxon>Marchantia</taxon>
    </lineage>
</organism>
<dbReference type="Proteomes" id="UP000244005">
    <property type="component" value="Unassembled WGS sequence"/>
</dbReference>
<accession>A0A2R6WXY5</accession>
<feature type="compositionally biased region" description="Basic residues" evidence="1">
    <location>
        <begin position="46"/>
        <end position="57"/>
    </location>
</feature>
<sequence length="76" mass="7886">MAETGGEWARRGNTTTVAGGGEEKSSASHVGAEYSGSAGRGEAKQRGRGRRRGRGRQARQAGRQAAWEDLGGWAAG</sequence>
<name>A0A2R6WXY5_MARPO</name>
<keyword evidence="3" id="KW-1185">Reference proteome</keyword>
<evidence type="ECO:0000256" key="1">
    <source>
        <dbReference type="SAM" id="MobiDB-lite"/>
    </source>
</evidence>